<name>A0A7W9GE77_9ACTN</name>
<evidence type="ECO:0000313" key="3">
    <source>
        <dbReference type="Proteomes" id="UP000579153"/>
    </source>
</evidence>
<gene>
    <name evidence="2" type="ORF">HD596_008842</name>
</gene>
<dbReference type="RefSeq" id="WP_185075261.1">
    <property type="nucleotide sequence ID" value="NZ_JACHMB010000001.1"/>
</dbReference>
<comment type="caution">
    <text evidence="2">The sequence shown here is derived from an EMBL/GenBank/DDBJ whole genome shotgun (WGS) entry which is preliminary data.</text>
</comment>
<proteinExistence type="predicted"/>
<reference evidence="2 3" key="1">
    <citation type="submission" date="2020-08" db="EMBL/GenBank/DDBJ databases">
        <title>Sequencing the genomes of 1000 actinobacteria strains.</title>
        <authorList>
            <person name="Klenk H.-P."/>
        </authorList>
    </citation>
    <scope>NUCLEOTIDE SEQUENCE [LARGE SCALE GENOMIC DNA]</scope>
    <source>
        <strain evidence="2 3">DSM 45507</strain>
    </source>
</reference>
<dbReference type="Proteomes" id="UP000579153">
    <property type="component" value="Unassembled WGS sequence"/>
</dbReference>
<keyword evidence="3" id="KW-1185">Reference proteome</keyword>
<sequence>MKVLGNDDVLPDETAEIVYLYHIRWKVNFAATISDLKDTFPQPARNGAAVISEGVGKGEGYPCLSLATPEEKDEVEELGAFEPVPDTQPAMTWRRARPGNLPT</sequence>
<organism evidence="2 3">
    <name type="scientific">Nonomuraea jabiensis</name>
    <dbReference type="NCBI Taxonomy" id="882448"/>
    <lineage>
        <taxon>Bacteria</taxon>
        <taxon>Bacillati</taxon>
        <taxon>Actinomycetota</taxon>
        <taxon>Actinomycetes</taxon>
        <taxon>Streptosporangiales</taxon>
        <taxon>Streptosporangiaceae</taxon>
        <taxon>Nonomuraea</taxon>
    </lineage>
</organism>
<accession>A0A7W9GE77</accession>
<evidence type="ECO:0000313" key="2">
    <source>
        <dbReference type="EMBL" id="MBB5782086.1"/>
    </source>
</evidence>
<dbReference type="AlphaFoldDB" id="A0A7W9GE77"/>
<evidence type="ECO:0000256" key="1">
    <source>
        <dbReference type="SAM" id="MobiDB-lite"/>
    </source>
</evidence>
<protein>
    <submittedName>
        <fullName evidence="2">Uncharacterized protein</fullName>
    </submittedName>
</protein>
<dbReference type="EMBL" id="JACHMB010000001">
    <property type="protein sequence ID" value="MBB5782086.1"/>
    <property type="molecule type" value="Genomic_DNA"/>
</dbReference>
<feature type="region of interest" description="Disordered" evidence="1">
    <location>
        <begin position="84"/>
        <end position="103"/>
    </location>
</feature>